<gene>
    <name evidence="2" type="ORF">D1114_14825</name>
</gene>
<comment type="caution">
    <text evidence="2">The sequence shown here is derived from an EMBL/GenBank/DDBJ whole genome shotgun (WGS) entry which is preliminary data.</text>
</comment>
<dbReference type="AlphaFoldDB" id="A0AAX1UJI7"/>
<reference evidence="2 3" key="1">
    <citation type="submission" date="2018-08" db="EMBL/GenBank/DDBJ databases">
        <title>Draft genome sequence of Rhodobacter sphaeroides FY.</title>
        <authorList>
            <person name="Rayyan A."/>
            <person name="Meyer T.E."/>
            <person name="Kyndt J.A."/>
        </authorList>
    </citation>
    <scope>NUCLEOTIDE SEQUENCE [LARGE SCALE GENOMIC DNA]</scope>
    <source>
        <strain evidence="2 3">FY</strain>
    </source>
</reference>
<evidence type="ECO:0000313" key="3">
    <source>
        <dbReference type="Proteomes" id="UP000266305"/>
    </source>
</evidence>
<sequence length="126" mass="13757">MGVWRLIGRNGHQGKEAHRAPAEDFRRALCIPPPPAASAGRFGPRTGRPRKSSRKAKKRPSRSSAQVQQGGMKRTREPSRSPASSGDLGLRLSAFKRHDAAAATWPPCAMRIPYPRTHLFPSEPGA</sequence>
<protein>
    <submittedName>
        <fullName evidence="2">Uncharacterized protein</fullName>
    </submittedName>
</protein>
<organism evidence="2 3">
    <name type="scientific">Cereibacter sphaeroides</name>
    <name type="common">Rhodobacter sphaeroides</name>
    <dbReference type="NCBI Taxonomy" id="1063"/>
    <lineage>
        <taxon>Bacteria</taxon>
        <taxon>Pseudomonadati</taxon>
        <taxon>Pseudomonadota</taxon>
        <taxon>Alphaproteobacteria</taxon>
        <taxon>Rhodobacterales</taxon>
        <taxon>Paracoccaceae</taxon>
        <taxon>Cereibacter</taxon>
    </lineage>
</organism>
<name>A0AAX1UJI7_CERSP</name>
<dbReference type="EMBL" id="QWGP01000017">
    <property type="protein sequence ID" value="RHZ93507.1"/>
    <property type="molecule type" value="Genomic_DNA"/>
</dbReference>
<evidence type="ECO:0000256" key="1">
    <source>
        <dbReference type="SAM" id="MobiDB-lite"/>
    </source>
</evidence>
<dbReference type="Proteomes" id="UP000266305">
    <property type="component" value="Unassembled WGS sequence"/>
</dbReference>
<feature type="compositionally biased region" description="Basic residues" evidence="1">
    <location>
        <begin position="47"/>
        <end position="61"/>
    </location>
</feature>
<accession>A0AAX1UJI7</accession>
<proteinExistence type="predicted"/>
<feature type="compositionally biased region" description="Basic and acidic residues" evidence="1">
    <location>
        <begin position="13"/>
        <end position="27"/>
    </location>
</feature>
<evidence type="ECO:0000313" key="2">
    <source>
        <dbReference type="EMBL" id="RHZ93507.1"/>
    </source>
</evidence>
<feature type="region of interest" description="Disordered" evidence="1">
    <location>
        <begin position="1"/>
        <end position="126"/>
    </location>
</feature>